<evidence type="ECO:0000313" key="2">
    <source>
        <dbReference type="Proteomes" id="UP000694871"/>
    </source>
</evidence>
<feature type="transmembrane region" description="Helical" evidence="1">
    <location>
        <begin position="71"/>
        <end position="92"/>
    </location>
</feature>
<name>A0ABM1L3T4_GEKJA</name>
<sequence>MSPVFSKPESGPLPQKLLARYLLLLRLYPVLTKAVSSALLSALSLLSQIIEKSRKKKGPSRSFDLGEPLRFATYGQVLLLHAATLVLTLQMVTVDEVWPFAKVILNRLLWQPAEFFLSLFSVFFSPQFRVLFGNLVALFWFAYLASVKK</sequence>
<reference evidence="3" key="1">
    <citation type="submission" date="2025-08" db="UniProtKB">
        <authorList>
            <consortium name="RefSeq"/>
        </authorList>
    </citation>
    <scope>IDENTIFICATION</scope>
</reference>
<protein>
    <submittedName>
        <fullName evidence="3">LOW QUALITY PROTEIN: peroxisomal membrane protein 2</fullName>
    </submittedName>
</protein>
<keyword evidence="1" id="KW-0812">Transmembrane</keyword>
<feature type="transmembrane region" description="Helical" evidence="1">
    <location>
        <begin position="30"/>
        <end position="50"/>
    </location>
</feature>
<feature type="transmembrane region" description="Helical" evidence="1">
    <location>
        <begin position="115"/>
        <end position="143"/>
    </location>
</feature>
<proteinExistence type="predicted"/>
<evidence type="ECO:0000313" key="3">
    <source>
        <dbReference type="RefSeq" id="XP_015280621.1"/>
    </source>
</evidence>
<organism evidence="2 3">
    <name type="scientific">Gekko japonicus</name>
    <name type="common">Schlegel's Japanese gecko</name>
    <dbReference type="NCBI Taxonomy" id="146911"/>
    <lineage>
        <taxon>Eukaryota</taxon>
        <taxon>Metazoa</taxon>
        <taxon>Chordata</taxon>
        <taxon>Craniata</taxon>
        <taxon>Vertebrata</taxon>
        <taxon>Euteleostomi</taxon>
        <taxon>Lepidosauria</taxon>
        <taxon>Squamata</taxon>
        <taxon>Bifurcata</taxon>
        <taxon>Gekkota</taxon>
        <taxon>Gekkonidae</taxon>
        <taxon>Gekkoninae</taxon>
        <taxon>Gekko</taxon>
    </lineage>
</organism>
<keyword evidence="1" id="KW-0472">Membrane</keyword>
<evidence type="ECO:0000256" key="1">
    <source>
        <dbReference type="SAM" id="Phobius"/>
    </source>
</evidence>
<keyword evidence="1" id="KW-1133">Transmembrane helix</keyword>
<dbReference type="GeneID" id="107122104"/>
<gene>
    <name evidence="3" type="primary">PXMP2</name>
</gene>
<keyword evidence="2" id="KW-1185">Reference proteome</keyword>
<accession>A0ABM1L3T4</accession>
<dbReference type="RefSeq" id="XP_015280621.1">
    <property type="nucleotide sequence ID" value="XM_015425135.1"/>
</dbReference>
<dbReference type="Proteomes" id="UP000694871">
    <property type="component" value="Unplaced"/>
</dbReference>